<evidence type="ECO:0008006" key="5">
    <source>
        <dbReference type="Google" id="ProtNLM"/>
    </source>
</evidence>
<sequence length="551" mass="59343">MTSSTWLPSDLIEWWGQTSVVVENWLYIDGGEIWAKSLSANNSGVPLLCSFSINLSSSWNTSNYVAQIFALPDFSRVGPKGADMMTRSPTMWYDPVQKSIFRFGGWSFYSPPVAVYAFPVDDKGSVSWTVNYTGATPNAYYSLGGNMVGSTDPGLVGLGISTVPLTGMVEYNFENTQWTNSSSTNYGGTVFGGHSGFGSGGEGLYVPIFGQEGNIIFLGGDAPFTQTVSSKGSNPVPMNQITIYDIHTREFYLQNAGGDSIPFPRTNFCAVGAGSSDNSTWEIFIYGGFHLGDINSFGLDKVYILTLPAFQWVETPATGGTVRSGHHCQIIGQRQMLSIGGHGNDFDSQDPWTSGMGIFDMTKLTWGFNYNAKAAPYTPPALVTNYYNASSRFPVFNNASLAAIINVTATGASVSLDNSTSIPSATNTSTTSGENSNTPITSQRLNTGAIVGGIVGGVVVVILLTVFGYLVWRRRQKRQVKIGTTLKSETSSVSPAQAIGLQEMDEQPWIAELNAGLRPEMDEQRRTVELNGSVVLEIDGTGIATKRSRRG</sequence>
<gene>
    <name evidence="3" type="ORF">SBOR_5801</name>
</gene>
<dbReference type="InterPro" id="IPR015915">
    <property type="entry name" value="Kelch-typ_b-propeller"/>
</dbReference>
<keyword evidence="2" id="KW-1133">Transmembrane helix</keyword>
<feature type="compositionally biased region" description="Low complexity" evidence="1">
    <location>
        <begin position="426"/>
        <end position="438"/>
    </location>
</feature>
<proteinExistence type="predicted"/>
<evidence type="ECO:0000313" key="4">
    <source>
        <dbReference type="Proteomes" id="UP000019487"/>
    </source>
</evidence>
<feature type="compositionally biased region" description="Polar residues" evidence="1">
    <location>
        <begin position="416"/>
        <end position="425"/>
    </location>
</feature>
<dbReference type="STRING" id="1432307.W9CD92"/>
<dbReference type="OrthoDB" id="10251809at2759"/>
<name>W9CD92_SCLBF</name>
<accession>W9CD92</accession>
<feature type="region of interest" description="Disordered" evidence="1">
    <location>
        <begin position="416"/>
        <end position="440"/>
    </location>
</feature>
<feature type="transmembrane region" description="Helical" evidence="2">
    <location>
        <begin position="449"/>
        <end position="472"/>
    </location>
</feature>
<reference evidence="3 4" key="1">
    <citation type="journal article" date="2014" name="Genome Announc.">
        <title>Draft genome sequence of Sclerotinia borealis, a psychrophilic plant pathogenic fungus.</title>
        <authorList>
            <person name="Mardanov A.V."/>
            <person name="Beletsky A.V."/>
            <person name="Kadnikov V.V."/>
            <person name="Ignatov A.N."/>
            <person name="Ravin N.V."/>
        </authorList>
    </citation>
    <scope>NUCLEOTIDE SEQUENCE [LARGE SCALE GENOMIC DNA]</scope>
    <source>
        <strain evidence="4">F-4157</strain>
    </source>
</reference>
<evidence type="ECO:0000256" key="1">
    <source>
        <dbReference type="SAM" id="MobiDB-lite"/>
    </source>
</evidence>
<dbReference type="AlphaFoldDB" id="W9CD92"/>
<dbReference type="EMBL" id="AYSA01000287">
    <property type="protein sequence ID" value="ESZ93806.1"/>
    <property type="molecule type" value="Genomic_DNA"/>
</dbReference>
<keyword evidence="2" id="KW-0472">Membrane</keyword>
<evidence type="ECO:0000313" key="3">
    <source>
        <dbReference type="EMBL" id="ESZ93806.1"/>
    </source>
</evidence>
<dbReference type="Proteomes" id="UP000019487">
    <property type="component" value="Unassembled WGS sequence"/>
</dbReference>
<keyword evidence="4" id="KW-1185">Reference proteome</keyword>
<organism evidence="3 4">
    <name type="scientific">Sclerotinia borealis (strain F-4128)</name>
    <dbReference type="NCBI Taxonomy" id="1432307"/>
    <lineage>
        <taxon>Eukaryota</taxon>
        <taxon>Fungi</taxon>
        <taxon>Dikarya</taxon>
        <taxon>Ascomycota</taxon>
        <taxon>Pezizomycotina</taxon>
        <taxon>Leotiomycetes</taxon>
        <taxon>Helotiales</taxon>
        <taxon>Sclerotiniaceae</taxon>
        <taxon>Sclerotinia</taxon>
    </lineage>
</organism>
<dbReference type="SUPFAM" id="SSF117281">
    <property type="entry name" value="Kelch motif"/>
    <property type="match status" value="1"/>
</dbReference>
<evidence type="ECO:0000256" key="2">
    <source>
        <dbReference type="SAM" id="Phobius"/>
    </source>
</evidence>
<protein>
    <recommendedName>
        <fullName evidence="5">Kelch repeat protein</fullName>
    </recommendedName>
</protein>
<keyword evidence="2" id="KW-0812">Transmembrane</keyword>
<comment type="caution">
    <text evidence="3">The sequence shown here is derived from an EMBL/GenBank/DDBJ whole genome shotgun (WGS) entry which is preliminary data.</text>
</comment>
<dbReference type="HOGENOM" id="CLU_012508_3_0_1"/>